<dbReference type="Proteomes" id="UP000822476">
    <property type="component" value="Unassembled WGS sequence"/>
</dbReference>
<comment type="caution">
    <text evidence="1">The sequence shown here is derived from an EMBL/GenBank/DDBJ whole genome shotgun (WGS) entry which is preliminary data.</text>
</comment>
<dbReference type="AlphaFoldDB" id="A0A8S9YUU7"/>
<evidence type="ECO:0000313" key="1">
    <source>
        <dbReference type="EMBL" id="KAF7258779.1"/>
    </source>
</evidence>
<accession>A0A8S9YUU7</accession>
<reference evidence="1" key="1">
    <citation type="submission" date="2019-07" db="EMBL/GenBank/DDBJ databases">
        <title>Annotation for the trematode Paragonimus miyazaki's.</title>
        <authorList>
            <person name="Choi Y.-J."/>
        </authorList>
    </citation>
    <scope>NUCLEOTIDE SEQUENCE</scope>
    <source>
        <strain evidence="1">Japan</strain>
    </source>
</reference>
<sequence>MAESMPNTHAYIYNIVIHTGTNAMHHMIHNFSKNI</sequence>
<protein>
    <submittedName>
        <fullName evidence="1">Uncharacterized protein</fullName>
    </submittedName>
</protein>
<evidence type="ECO:0000313" key="2">
    <source>
        <dbReference type="Proteomes" id="UP000822476"/>
    </source>
</evidence>
<keyword evidence="2" id="KW-1185">Reference proteome</keyword>
<proteinExistence type="predicted"/>
<gene>
    <name evidence="1" type="ORF">EG68_07921</name>
</gene>
<organism evidence="1 2">
    <name type="scientific">Paragonimus skrjabini miyazakii</name>
    <dbReference type="NCBI Taxonomy" id="59628"/>
    <lineage>
        <taxon>Eukaryota</taxon>
        <taxon>Metazoa</taxon>
        <taxon>Spiralia</taxon>
        <taxon>Lophotrochozoa</taxon>
        <taxon>Platyhelminthes</taxon>
        <taxon>Trematoda</taxon>
        <taxon>Digenea</taxon>
        <taxon>Plagiorchiida</taxon>
        <taxon>Troglotremata</taxon>
        <taxon>Troglotrematidae</taxon>
        <taxon>Paragonimus</taxon>
    </lineage>
</organism>
<dbReference type="EMBL" id="JTDE01001537">
    <property type="protein sequence ID" value="KAF7258779.1"/>
    <property type="molecule type" value="Genomic_DNA"/>
</dbReference>
<name>A0A8S9YUU7_9TREM</name>